<dbReference type="STRING" id="667015.Bacsa_3458"/>
<dbReference type="GO" id="GO:0009234">
    <property type="term" value="P:menaquinone biosynthetic process"/>
    <property type="evidence" value="ECO:0007669"/>
    <property type="project" value="InterPro"/>
</dbReference>
<dbReference type="GO" id="GO:0030976">
    <property type="term" value="F:thiamine pyrophosphate binding"/>
    <property type="evidence" value="ECO:0007669"/>
    <property type="project" value="InterPro"/>
</dbReference>
<evidence type="ECO:0000256" key="4">
    <source>
        <dbReference type="ARBA" id="ARBA00023052"/>
    </source>
</evidence>
<keyword evidence="1" id="KW-0808">Transferase</keyword>
<keyword evidence="8" id="KW-1185">Reference proteome</keyword>
<feature type="domain" description="Thiamine pyrophosphate enzyme N-terminal TPP-binding" evidence="6">
    <location>
        <begin position="9"/>
        <end position="121"/>
    </location>
</feature>
<evidence type="ECO:0000256" key="3">
    <source>
        <dbReference type="ARBA" id="ARBA00022842"/>
    </source>
</evidence>
<dbReference type="eggNOG" id="COG1165">
    <property type="taxonomic scope" value="Bacteria"/>
</dbReference>
<evidence type="ECO:0000256" key="5">
    <source>
        <dbReference type="ARBA" id="ARBA00023211"/>
    </source>
</evidence>
<organism evidence="7 8">
    <name type="scientific">Phocaeicola salanitronis (strain DSM 18170 / JCM 13657 / CCUG 60908 / BL78)</name>
    <name type="common">Bacteroides salanitronis</name>
    <dbReference type="NCBI Taxonomy" id="667015"/>
    <lineage>
        <taxon>Bacteria</taxon>
        <taxon>Pseudomonadati</taxon>
        <taxon>Bacteroidota</taxon>
        <taxon>Bacteroidia</taxon>
        <taxon>Bacteroidales</taxon>
        <taxon>Bacteroidaceae</taxon>
        <taxon>Phocaeicola</taxon>
    </lineage>
</organism>
<proteinExistence type="predicted"/>
<keyword evidence="2" id="KW-0479">Metal-binding</keyword>
<keyword evidence="4" id="KW-0786">Thiamine pyrophosphate</keyword>
<dbReference type="SUPFAM" id="SSF52518">
    <property type="entry name" value="Thiamin diphosphate-binding fold (THDP-binding)"/>
    <property type="match status" value="2"/>
</dbReference>
<dbReference type="RefSeq" id="WP_013619339.1">
    <property type="nucleotide sequence ID" value="NC_015164.1"/>
</dbReference>
<dbReference type="HOGENOM" id="CLU_006051_3_0_10"/>
<evidence type="ECO:0000313" key="8">
    <source>
        <dbReference type="Proteomes" id="UP000007486"/>
    </source>
</evidence>
<reference evidence="7 8" key="1">
    <citation type="journal article" date="2011" name="Stand. Genomic Sci.">
        <title>Complete genome sequence of Bacteroides salanitronis type strain (BL78).</title>
        <authorList>
            <person name="Gronow S."/>
            <person name="Held B."/>
            <person name="Lucas S."/>
            <person name="Lapidus A."/>
            <person name="Del Rio T.G."/>
            <person name="Nolan M."/>
            <person name="Tice H."/>
            <person name="Deshpande S."/>
            <person name="Cheng J.F."/>
            <person name="Pitluck S."/>
            <person name="Liolios K."/>
            <person name="Pagani I."/>
            <person name="Ivanova N."/>
            <person name="Mavromatis K."/>
            <person name="Pati A."/>
            <person name="Tapia R."/>
            <person name="Han C."/>
            <person name="Goodwin L."/>
            <person name="Chen A."/>
            <person name="Palaniappan K."/>
            <person name="Land M."/>
            <person name="Hauser L."/>
            <person name="Chang Y.J."/>
            <person name="Jeffries C.D."/>
            <person name="Brambilla E.M."/>
            <person name="Rohde M."/>
            <person name="Goker M."/>
            <person name="Detter J.C."/>
            <person name="Woyke T."/>
            <person name="Bristow J."/>
            <person name="Markowitz V."/>
            <person name="Hugenholtz P."/>
            <person name="Kyrpides N.C."/>
            <person name="Klenk H.P."/>
            <person name="Eisen J.A."/>
        </authorList>
    </citation>
    <scope>NUCLEOTIDE SEQUENCE [LARGE SCALE GENOMIC DNA]</scope>
    <source>
        <strain evidence="7 8">DSM 18170</strain>
    </source>
</reference>
<evidence type="ECO:0000313" key="7">
    <source>
        <dbReference type="EMBL" id="ADY37983.1"/>
    </source>
</evidence>
<dbReference type="PANTHER" id="PTHR42916:SF1">
    <property type="entry name" value="PROTEIN PHYLLO, CHLOROPLASTIC"/>
    <property type="match status" value="1"/>
</dbReference>
<dbReference type="InterPro" id="IPR029061">
    <property type="entry name" value="THDP-binding"/>
</dbReference>
<keyword evidence="3" id="KW-0460">Magnesium</keyword>
<dbReference type="InterPro" id="IPR004433">
    <property type="entry name" value="MenaQ_synth_MenD"/>
</dbReference>
<dbReference type="InterPro" id="IPR012001">
    <property type="entry name" value="Thiamin_PyroP_enz_TPP-bd_dom"/>
</dbReference>
<dbReference type="Gene3D" id="3.40.50.1220">
    <property type="entry name" value="TPP-binding domain"/>
    <property type="match status" value="1"/>
</dbReference>
<dbReference type="GO" id="GO:0070204">
    <property type="term" value="F:2-succinyl-5-enolpyruvyl-6-hydroxy-3-cyclohexene-1-carboxylic-acid synthase activity"/>
    <property type="evidence" value="ECO:0007669"/>
    <property type="project" value="InterPro"/>
</dbReference>
<dbReference type="Proteomes" id="UP000007486">
    <property type="component" value="Chromosome"/>
</dbReference>
<gene>
    <name evidence="7" type="ordered locus">Bacsa_3458</name>
</gene>
<evidence type="ECO:0000256" key="2">
    <source>
        <dbReference type="ARBA" id="ARBA00022723"/>
    </source>
</evidence>
<dbReference type="AlphaFoldDB" id="F0R6S8"/>
<sequence length="571" mass="64396">MKTFYTDDKTTQIVLSLLKAHGIRKIIVSPGTTNVALVGSMQQDEFFDMYSAVDERSAAYMACGLAYESGEPVVITCTEATASRNYFPGLTEAYYRKLPILAITGTHGSKNVGHLKPQSIDRSVAPNDTIRMSIDLGKCQEPTDEWYVNVKVNEAILELTRDGGGPVHINLPFSCNTYNTKQLPNVRVIKRFKRTDNLPPFPCGRIAIFIGSHKMMNTKEVELIDSFCDHHNAAVLCDKTSGYYGRYRIDYSLIAAQQSYNSPTANVDLLIHIGEVSGDTYTQGKLKAKETWRVSDDGLIKDTFHTLKYVFSMEETEFFNFYQKNSATESKEYFNECKEEYEYIYGKQPEIPYSNIWVAKMLCDKIPEGSYLHLSIFNSLRSWNFIKITKPVYTICNVGGFGIDGPMSTAIGATLAHPDILHFLIIGDLAFFYDLNSLGNRHVNSNLRILLINNGRGTEFRKKDHACAVFGDDADAFMAAAGHFGCQSKTLVRDYVQNLGFDYMQASSKEEFLNLYKGFTSLQKTDKPIVFEAFTDYRDETTAVDAYRHIVKDSITDLTNKVKHKLKSILS</sequence>
<dbReference type="KEGG" id="bsa:Bacsa_3458"/>
<dbReference type="PANTHER" id="PTHR42916">
    <property type="entry name" value="2-SUCCINYL-5-ENOLPYRUVYL-6-HYDROXY-3-CYCLOHEXENE-1-CARBOXYLATE SYNTHASE"/>
    <property type="match status" value="1"/>
</dbReference>
<protein>
    <submittedName>
        <fullName evidence="7">2-succinyl-5-enolpyruvyl-6-hydroxy-3-cyclohexene-1-carboxylic-acidsynthase</fullName>
    </submittedName>
</protein>
<dbReference type="GO" id="GO:0046872">
    <property type="term" value="F:metal ion binding"/>
    <property type="evidence" value="ECO:0007669"/>
    <property type="project" value="UniProtKB-KW"/>
</dbReference>
<dbReference type="CDD" id="cd07037">
    <property type="entry name" value="TPP_PYR_MenD"/>
    <property type="match status" value="1"/>
</dbReference>
<dbReference type="Gene3D" id="3.40.50.970">
    <property type="match status" value="2"/>
</dbReference>
<name>F0R6S8_PHOSB</name>
<dbReference type="OrthoDB" id="9791859at2"/>
<accession>F0R6S8</accession>
<dbReference type="Pfam" id="PF02776">
    <property type="entry name" value="TPP_enzyme_N"/>
    <property type="match status" value="1"/>
</dbReference>
<evidence type="ECO:0000259" key="6">
    <source>
        <dbReference type="Pfam" id="PF02776"/>
    </source>
</evidence>
<dbReference type="PIRSF" id="PIRSF004983">
    <property type="entry name" value="MenD"/>
    <property type="match status" value="1"/>
</dbReference>
<dbReference type="EMBL" id="CP002530">
    <property type="protein sequence ID" value="ADY37983.1"/>
    <property type="molecule type" value="Genomic_DNA"/>
</dbReference>
<keyword evidence="5" id="KW-0464">Manganese</keyword>
<evidence type="ECO:0000256" key="1">
    <source>
        <dbReference type="ARBA" id="ARBA00022679"/>
    </source>
</evidence>